<feature type="signal peptide" evidence="2">
    <location>
        <begin position="1"/>
        <end position="26"/>
    </location>
</feature>
<keyword evidence="2" id="KW-0732">Signal</keyword>
<accession>A0ABT1AMZ9</accession>
<dbReference type="PANTHER" id="PTHR42928:SF5">
    <property type="entry name" value="BLR1237 PROTEIN"/>
    <property type="match status" value="1"/>
</dbReference>
<comment type="similarity">
    <text evidence="1">Belongs to the UPF0065 (bug) family.</text>
</comment>
<evidence type="ECO:0000256" key="2">
    <source>
        <dbReference type="SAM" id="SignalP"/>
    </source>
</evidence>
<dbReference type="EMBL" id="JAMXHT010000006">
    <property type="protein sequence ID" value="MCO5399716.1"/>
    <property type="molecule type" value="Genomic_DNA"/>
</dbReference>
<dbReference type="Proteomes" id="UP001162811">
    <property type="component" value="Unassembled WGS sequence"/>
</dbReference>
<dbReference type="SUPFAM" id="SSF53850">
    <property type="entry name" value="Periplasmic binding protein-like II"/>
    <property type="match status" value="1"/>
</dbReference>
<evidence type="ECO:0000256" key="1">
    <source>
        <dbReference type="ARBA" id="ARBA00006987"/>
    </source>
</evidence>
<evidence type="ECO:0000313" key="3">
    <source>
        <dbReference type="EMBL" id="MCO5399716.1"/>
    </source>
</evidence>
<comment type="caution">
    <text evidence="3">The sequence shown here is derived from an EMBL/GenBank/DDBJ whole genome shotgun (WGS) entry which is preliminary data.</text>
</comment>
<dbReference type="Gene3D" id="3.40.190.150">
    <property type="entry name" value="Bordetella uptake gene, domain 1"/>
    <property type="match status" value="1"/>
</dbReference>
<proteinExistence type="inferred from homology"/>
<dbReference type="RefSeq" id="WP_252682272.1">
    <property type="nucleotide sequence ID" value="NZ_JAMXHT010000006.1"/>
</dbReference>
<protein>
    <submittedName>
        <fullName evidence="3">Tripartite tricarboxylate transporter substrate-binding protein</fullName>
    </submittedName>
</protein>
<keyword evidence="4" id="KW-1185">Reference proteome</keyword>
<gene>
    <name evidence="3" type="ORF">NG900_16075</name>
</gene>
<dbReference type="InterPro" id="IPR042100">
    <property type="entry name" value="Bug_dom1"/>
</dbReference>
<feature type="chain" id="PRO_5047410807" evidence="2">
    <location>
        <begin position="27"/>
        <end position="341"/>
    </location>
</feature>
<reference evidence="3" key="2">
    <citation type="journal article" date="2023" name="Front. Microbiol.">
        <title>Ralstonia chuxiongensis sp. nov., Ralstonia mojiangensis sp. nov., and Ralstonia soli sp. nov., isolated from tobacco fields, are three novel species in the family Burkholderiaceae.</title>
        <authorList>
            <person name="Lu C.H."/>
            <person name="Zhang Y.Y."/>
            <person name="Jiang N."/>
            <person name="Chen W."/>
            <person name="Shao X."/>
            <person name="Zhao Z.M."/>
            <person name="Lu W.L."/>
            <person name="Hu X."/>
            <person name="Xi Y.X."/>
            <person name="Zou S.Y."/>
            <person name="Wei Q.J."/>
            <person name="Lin Z.L."/>
            <person name="Gong L."/>
            <person name="Gai X.T."/>
            <person name="Zhang L.Q."/>
            <person name="Li J.Y."/>
            <person name="Jin Y."/>
            <person name="Xia Z.Y."/>
        </authorList>
    </citation>
    <scope>NUCLEOTIDE SEQUENCE</scope>
    <source>
        <strain evidence="3">21MJYT02-11</strain>
    </source>
</reference>
<dbReference type="Pfam" id="PF03401">
    <property type="entry name" value="TctC"/>
    <property type="match status" value="1"/>
</dbReference>
<reference evidence="3" key="1">
    <citation type="submission" date="2022-06" db="EMBL/GenBank/DDBJ databases">
        <authorList>
            <person name="Lu C.-H."/>
        </authorList>
    </citation>
    <scope>NUCLEOTIDE SEQUENCE</scope>
    <source>
        <strain evidence="3">21MJYT02-11</strain>
    </source>
</reference>
<dbReference type="InterPro" id="IPR005064">
    <property type="entry name" value="BUG"/>
</dbReference>
<dbReference type="Gene3D" id="3.40.190.10">
    <property type="entry name" value="Periplasmic binding protein-like II"/>
    <property type="match status" value="1"/>
</dbReference>
<evidence type="ECO:0000313" key="4">
    <source>
        <dbReference type="Proteomes" id="UP001162811"/>
    </source>
</evidence>
<organism evidence="3 4">
    <name type="scientific">Ralstonia soli</name>
    <dbReference type="NCBI Taxonomy" id="2953896"/>
    <lineage>
        <taxon>Bacteria</taxon>
        <taxon>Pseudomonadati</taxon>
        <taxon>Pseudomonadota</taxon>
        <taxon>Betaproteobacteria</taxon>
        <taxon>Burkholderiales</taxon>
        <taxon>Burkholderiaceae</taxon>
        <taxon>Ralstonia</taxon>
    </lineage>
</organism>
<dbReference type="PANTHER" id="PTHR42928">
    <property type="entry name" value="TRICARBOXYLATE-BINDING PROTEIN"/>
    <property type="match status" value="1"/>
</dbReference>
<sequence length="341" mass="36267">MKILFTALAGRACLIAACAAAAPAIAADANFYQGKTIEIVIASGPGGFDYIGRLVARHLGKHIPGNPNVVAQNMPGAGGLAAANYLYRKGRKDGTMLGQLPANIIVEDLLGSPGVSFKAAEFNMIGRVASGINLTFVRSSDSKIKSIADAKSTETVLGTTAPASLVQVFPNVMNHLVGTKFKFVSGYRDSASTILAAERGEADGATIGINSLYSLRPSWLKDGAVRFLVQYTPTRSSQLPDVPAVTEFVSSPKDREVLNIFLTAVTLGQHITAPPGVPAERIKILRDAFDEMLKDPALLAEIKTSHTWFDPMSGAELQKLTRTDQFSPDVIARAKAIRVSK</sequence>
<name>A0ABT1AMZ9_9RALS</name>